<organism evidence="2 3">
    <name type="scientific">Setaria italica</name>
    <name type="common">Foxtail millet</name>
    <name type="synonym">Panicum italicum</name>
    <dbReference type="NCBI Taxonomy" id="4555"/>
    <lineage>
        <taxon>Eukaryota</taxon>
        <taxon>Viridiplantae</taxon>
        <taxon>Streptophyta</taxon>
        <taxon>Embryophyta</taxon>
        <taxon>Tracheophyta</taxon>
        <taxon>Spermatophyta</taxon>
        <taxon>Magnoliopsida</taxon>
        <taxon>Liliopsida</taxon>
        <taxon>Poales</taxon>
        <taxon>Poaceae</taxon>
        <taxon>PACMAD clade</taxon>
        <taxon>Panicoideae</taxon>
        <taxon>Panicodae</taxon>
        <taxon>Paniceae</taxon>
        <taxon>Cenchrinae</taxon>
        <taxon>Setaria</taxon>
    </lineage>
</organism>
<dbReference type="Gramene" id="KQK91661">
    <property type="protein sequence ID" value="KQK91661"/>
    <property type="gene ID" value="SETIT_039029mg"/>
</dbReference>
<accession>K4AJG1</accession>
<proteinExistence type="predicted"/>
<dbReference type="Proteomes" id="UP000004995">
    <property type="component" value="Unassembled WGS sequence"/>
</dbReference>
<sequence>MPVCTSVSVGLWRGLFCVWLSSALWCQCDRGAHVCMAMVSMPQLLPWSCTAAGCKCSSIVLYCSACNASLPLNLSL</sequence>
<dbReference type="EnsemblPlants" id="KQK91661">
    <property type="protein sequence ID" value="KQK91661"/>
    <property type="gene ID" value="SETIT_039029mg"/>
</dbReference>
<reference evidence="2" key="2">
    <citation type="submission" date="2018-08" db="UniProtKB">
        <authorList>
            <consortium name="EnsemblPlants"/>
        </authorList>
    </citation>
    <scope>IDENTIFICATION</scope>
    <source>
        <strain evidence="2">Yugu1</strain>
    </source>
</reference>
<keyword evidence="3" id="KW-1185">Reference proteome</keyword>
<dbReference type="HOGENOM" id="CLU_2659230_0_0_1"/>
<dbReference type="AlphaFoldDB" id="K4AJG1"/>
<protein>
    <recommendedName>
        <fullName evidence="4">Secreted protein</fullName>
    </recommendedName>
</protein>
<feature type="signal peptide" evidence="1">
    <location>
        <begin position="1"/>
        <end position="23"/>
    </location>
</feature>
<reference evidence="3" key="1">
    <citation type="journal article" date="2012" name="Nat. Biotechnol.">
        <title>Reference genome sequence of the model plant Setaria.</title>
        <authorList>
            <person name="Bennetzen J.L."/>
            <person name="Schmutz J."/>
            <person name="Wang H."/>
            <person name="Percifield R."/>
            <person name="Hawkins J."/>
            <person name="Pontaroli A.C."/>
            <person name="Estep M."/>
            <person name="Feng L."/>
            <person name="Vaughn J.N."/>
            <person name="Grimwood J."/>
            <person name="Jenkins J."/>
            <person name="Barry K."/>
            <person name="Lindquist E."/>
            <person name="Hellsten U."/>
            <person name="Deshpande S."/>
            <person name="Wang X."/>
            <person name="Wu X."/>
            <person name="Mitros T."/>
            <person name="Triplett J."/>
            <person name="Yang X."/>
            <person name="Ye C.Y."/>
            <person name="Mauro-Herrera M."/>
            <person name="Wang L."/>
            <person name="Li P."/>
            <person name="Sharma M."/>
            <person name="Sharma R."/>
            <person name="Ronald P.C."/>
            <person name="Panaud O."/>
            <person name="Kellogg E.A."/>
            <person name="Brutnell T.P."/>
            <person name="Doust A.N."/>
            <person name="Tuskan G.A."/>
            <person name="Rokhsar D."/>
            <person name="Devos K.M."/>
        </authorList>
    </citation>
    <scope>NUCLEOTIDE SEQUENCE [LARGE SCALE GENOMIC DNA]</scope>
    <source>
        <strain evidence="3">cv. Yugu1</strain>
    </source>
</reference>
<evidence type="ECO:0008006" key="4">
    <source>
        <dbReference type="Google" id="ProtNLM"/>
    </source>
</evidence>
<name>K4AJG1_SETIT</name>
<keyword evidence="1" id="KW-0732">Signal</keyword>
<evidence type="ECO:0000256" key="1">
    <source>
        <dbReference type="SAM" id="SignalP"/>
    </source>
</evidence>
<evidence type="ECO:0000313" key="2">
    <source>
        <dbReference type="EnsemblPlants" id="KQK91661"/>
    </source>
</evidence>
<dbReference type="EMBL" id="AGNK02006055">
    <property type="status" value="NOT_ANNOTATED_CDS"/>
    <property type="molecule type" value="Genomic_DNA"/>
</dbReference>
<feature type="chain" id="PRO_5010128981" description="Secreted protein" evidence="1">
    <location>
        <begin position="24"/>
        <end position="76"/>
    </location>
</feature>
<evidence type="ECO:0000313" key="3">
    <source>
        <dbReference type="Proteomes" id="UP000004995"/>
    </source>
</evidence>
<dbReference type="InParanoid" id="K4AJG1"/>